<reference evidence="5" key="1">
    <citation type="submission" date="2020-11" db="EMBL/GenBank/DDBJ databases">
        <authorList>
            <person name="Tran Van P."/>
        </authorList>
    </citation>
    <scope>NUCLEOTIDE SEQUENCE</scope>
</reference>
<accession>A0A7R9GAN4</accession>
<dbReference type="InterPro" id="IPR042099">
    <property type="entry name" value="ANL_N_sf"/>
</dbReference>
<dbReference type="EMBL" id="CAJPEX010000200">
    <property type="protein sequence ID" value="CAG0914210.1"/>
    <property type="molecule type" value="Genomic_DNA"/>
</dbReference>
<feature type="domain" description="AMP-dependent synthetase/ligase" evidence="3">
    <location>
        <begin position="77"/>
        <end position="462"/>
    </location>
</feature>
<comment type="subcellular location">
    <subcellularLocation>
        <location evidence="1">Peroxisome</location>
    </subcellularLocation>
</comment>
<dbReference type="Proteomes" id="UP000678499">
    <property type="component" value="Unassembled WGS sequence"/>
</dbReference>
<dbReference type="Gene3D" id="3.40.50.12780">
    <property type="entry name" value="N-terminal domain of ligase-like"/>
    <property type="match status" value="1"/>
</dbReference>
<dbReference type="Pfam" id="PF00501">
    <property type="entry name" value="AMP-binding"/>
    <property type="match status" value="1"/>
</dbReference>
<dbReference type="Pfam" id="PF13193">
    <property type="entry name" value="AMP-binding_C"/>
    <property type="match status" value="1"/>
</dbReference>
<name>A0A7R9GAN4_9CRUS</name>
<evidence type="ECO:0008006" key="7">
    <source>
        <dbReference type="Google" id="ProtNLM"/>
    </source>
</evidence>
<dbReference type="GO" id="GO:0005777">
    <property type="term" value="C:peroxisome"/>
    <property type="evidence" value="ECO:0007669"/>
    <property type="project" value="UniProtKB-SubCell"/>
</dbReference>
<keyword evidence="6" id="KW-1185">Reference proteome</keyword>
<sequence length="612" mass="66593">MTSSVGCIAACRVPSGTHRAAAAFTALRSPIDCRASSYATFTPEDIYAINPKSNVVSCKVPANLPKNFPRFTDFLFEKTERFSDRDVLVCSQSGRKLSHSQLRHEARAFGSRLVEREILKNKNDSLSIVCPNSIEFAISFFGTIAAGGVISPTNPVYVKDELAHNFHLAEPKGVVTTSAQLDAVLEAIDLLGSKNTIGSVIVTDIATERDLKHKFRIPQGVKILPWGEFNGQTSSNAMVKGADSFSQDDLVVLPFSSGTTGLAKGVHLSHKSLAANILQMSCPGMSNIQEHEILVGLLPFFHIYGMNAILGFGIYHGGTNILLEKFEPSALLNLLLKYEPTLFHLVPPILNFLARSPDVKEEHLASLKTITCGAAPAPVTVINELIKKFPGMTASFQEGYGMTEASPVTHWIPYGCKNFGSCGGPLPDTRSAIRDVSTDKFLGSNKNGEIVVQGPQVMICYHKNPSATADTLTEDRWLKTGDIGYYDDKGFFYVVDRVKELIKVKGLQVAPAELEDILHKHPSLSDAAVVGIPHDKLGEAPRAFVVPKMGSDGKPVDVDPVNVQKMVEEHVSEHKYLAGGVEVVESLPKSLTGKILRRQLKADYLKKLEGKD</sequence>
<evidence type="ECO:0000313" key="5">
    <source>
        <dbReference type="EMBL" id="CAD7274058.1"/>
    </source>
</evidence>
<dbReference type="PANTHER" id="PTHR24096">
    <property type="entry name" value="LONG-CHAIN-FATTY-ACID--COA LIGASE"/>
    <property type="match status" value="1"/>
</dbReference>
<dbReference type="OrthoDB" id="10253869at2759"/>
<dbReference type="SUPFAM" id="SSF56801">
    <property type="entry name" value="Acetyl-CoA synthetase-like"/>
    <property type="match status" value="1"/>
</dbReference>
<dbReference type="AlphaFoldDB" id="A0A7R9GAN4"/>
<proteinExistence type="predicted"/>
<dbReference type="InterPro" id="IPR025110">
    <property type="entry name" value="AMP-bd_C"/>
</dbReference>
<organism evidence="5">
    <name type="scientific">Notodromas monacha</name>
    <dbReference type="NCBI Taxonomy" id="399045"/>
    <lineage>
        <taxon>Eukaryota</taxon>
        <taxon>Metazoa</taxon>
        <taxon>Ecdysozoa</taxon>
        <taxon>Arthropoda</taxon>
        <taxon>Crustacea</taxon>
        <taxon>Oligostraca</taxon>
        <taxon>Ostracoda</taxon>
        <taxon>Podocopa</taxon>
        <taxon>Podocopida</taxon>
        <taxon>Cypridocopina</taxon>
        <taxon>Cypridoidea</taxon>
        <taxon>Cyprididae</taxon>
        <taxon>Notodromas</taxon>
    </lineage>
</organism>
<dbReference type="GO" id="GO:0016405">
    <property type="term" value="F:CoA-ligase activity"/>
    <property type="evidence" value="ECO:0007669"/>
    <property type="project" value="TreeGrafter"/>
</dbReference>
<evidence type="ECO:0000313" key="6">
    <source>
        <dbReference type="Proteomes" id="UP000678499"/>
    </source>
</evidence>
<dbReference type="PANTHER" id="PTHR24096:SF422">
    <property type="entry name" value="BCDNA.GH02901"/>
    <property type="match status" value="1"/>
</dbReference>
<dbReference type="Gene3D" id="3.30.300.30">
    <property type="match status" value="1"/>
</dbReference>
<dbReference type="InterPro" id="IPR000873">
    <property type="entry name" value="AMP-dep_synth/lig_dom"/>
</dbReference>
<dbReference type="PROSITE" id="PS00455">
    <property type="entry name" value="AMP_BINDING"/>
    <property type="match status" value="1"/>
</dbReference>
<dbReference type="InterPro" id="IPR020845">
    <property type="entry name" value="AMP-binding_CS"/>
</dbReference>
<evidence type="ECO:0000256" key="2">
    <source>
        <dbReference type="ARBA" id="ARBA00023140"/>
    </source>
</evidence>
<keyword evidence="2" id="KW-0576">Peroxisome</keyword>
<dbReference type="EMBL" id="OA882237">
    <property type="protein sequence ID" value="CAD7274058.1"/>
    <property type="molecule type" value="Genomic_DNA"/>
</dbReference>
<gene>
    <name evidence="5" type="ORF">NMOB1V02_LOCUS1915</name>
</gene>
<evidence type="ECO:0000259" key="3">
    <source>
        <dbReference type="Pfam" id="PF00501"/>
    </source>
</evidence>
<evidence type="ECO:0000259" key="4">
    <source>
        <dbReference type="Pfam" id="PF13193"/>
    </source>
</evidence>
<protein>
    <recommendedName>
        <fullName evidence="7">4-coumarate--CoA ligase</fullName>
    </recommendedName>
</protein>
<dbReference type="InterPro" id="IPR045851">
    <property type="entry name" value="AMP-bd_C_sf"/>
</dbReference>
<evidence type="ECO:0000256" key="1">
    <source>
        <dbReference type="ARBA" id="ARBA00004275"/>
    </source>
</evidence>
<feature type="domain" description="AMP-binding enzyme C-terminal" evidence="4">
    <location>
        <begin position="513"/>
        <end position="594"/>
    </location>
</feature>